<dbReference type="Proteomes" id="UP000593571">
    <property type="component" value="Unassembled WGS sequence"/>
</dbReference>
<proteinExistence type="predicted"/>
<accession>A0A7J8BF80</accession>
<dbReference type="AlphaFoldDB" id="A0A7J8BF80"/>
<reference evidence="2 3" key="1">
    <citation type="journal article" date="2020" name="Nature">
        <title>Six reference-quality genomes reveal evolution of bat adaptations.</title>
        <authorList>
            <person name="Jebb D."/>
            <person name="Huang Z."/>
            <person name="Pippel M."/>
            <person name="Hughes G.M."/>
            <person name="Lavrichenko K."/>
            <person name="Devanna P."/>
            <person name="Winkler S."/>
            <person name="Jermiin L.S."/>
            <person name="Skirmuntt E.C."/>
            <person name="Katzourakis A."/>
            <person name="Burkitt-Gray L."/>
            <person name="Ray D.A."/>
            <person name="Sullivan K.A.M."/>
            <person name="Roscito J.G."/>
            <person name="Kirilenko B.M."/>
            <person name="Davalos L.M."/>
            <person name="Corthals A.P."/>
            <person name="Power M.L."/>
            <person name="Jones G."/>
            <person name="Ransome R.D."/>
            <person name="Dechmann D.K.N."/>
            <person name="Locatelli A.G."/>
            <person name="Puechmaille S.J."/>
            <person name="Fedrigo O."/>
            <person name="Jarvis E.D."/>
            <person name="Hiller M."/>
            <person name="Vernes S.C."/>
            <person name="Myers E.W."/>
            <person name="Teeling E.C."/>
        </authorList>
    </citation>
    <scope>NUCLEOTIDE SEQUENCE [LARGE SCALE GENOMIC DNA]</scope>
    <source>
        <strain evidence="2">MRouAeg1</strain>
        <tissue evidence="2">Muscle</tissue>
    </source>
</reference>
<organism evidence="2 3">
    <name type="scientific">Rousettus aegyptiacus</name>
    <name type="common">Egyptian fruit bat</name>
    <name type="synonym">Pteropus aegyptiacus</name>
    <dbReference type="NCBI Taxonomy" id="9407"/>
    <lineage>
        <taxon>Eukaryota</taxon>
        <taxon>Metazoa</taxon>
        <taxon>Chordata</taxon>
        <taxon>Craniata</taxon>
        <taxon>Vertebrata</taxon>
        <taxon>Euteleostomi</taxon>
        <taxon>Mammalia</taxon>
        <taxon>Eutheria</taxon>
        <taxon>Laurasiatheria</taxon>
        <taxon>Chiroptera</taxon>
        <taxon>Yinpterochiroptera</taxon>
        <taxon>Pteropodoidea</taxon>
        <taxon>Pteropodidae</taxon>
        <taxon>Rousettinae</taxon>
        <taxon>Rousettus</taxon>
    </lineage>
</organism>
<gene>
    <name evidence="2" type="ORF">HJG63_009823</name>
</gene>
<keyword evidence="3" id="KW-1185">Reference proteome</keyword>
<sequence>MHTRPPACTPAPSGSGRPSAGGRPCPGPRGHLPGARAAQGLSPPREGVDGGALAPGPFYPGLGSAQQVRQAPGMRGPPPASHLGPVTGHDWPLLPPLSRGPGLPRNEEWEVGELTCPSRLLSAGSPCPKAFWLLVLGLGPKPLSSLPLADVNSAALAACSGL</sequence>
<evidence type="ECO:0000313" key="3">
    <source>
        <dbReference type="Proteomes" id="UP000593571"/>
    </source>
</evidence>
<evidence type="ECO:0000313" key="2">
    <source>
        <dbReference type="EMBL" id="KAF6397161.1"/>
    </source>
</evidence>
<protein>
    <submittedName>
        <fullName evidence="2">Uncharacterized protein</fullName>
    </submittedName>
</protein>
<evidence type="ECO:0000256" key="1">
    <source>
        <dbReference type="SAM" id="MobiDB-lite"/>
    </source>
</evidence>
<name>A0A7J8BF80_ROUAE</name>
<comment type="caution">
    <text evidence="2">The sequence shown here is derived from an EMBL/GenBank/DDBJ whole genome shotgun (WGS) entry which is preliminary data.</text>
</comment>
<feature type="region of interest" description="Disordered" evidence="1">
    <location>
        <begin position="1"/>
        <end position="99"/>
    </location>
</feature>
<dbReference type="EMBL" id="JACASE010000017">
    <property type="protein sequence ID" value="KAF6397161.1"/>
    <property type="molecule type" value="Genomic_DNA"/>
</dbReference>
<feature type="compositionally biased region" description="Low complexity" evidence="1">
    <location>
        <begin position="10"/>
        <end position="23"/>
    </location>
</feature>